<feature type="signal peptide" evidence="1">
    <location>
        <begin position="1"/>
        <end position="22"/>
    </location>
</feature>
<gene>
    <name evidence="2" type="ORF">ES675_01495</name>
</gene>
<organism evidence="2 3">
    <name type="scientific">Bizionia algoritergicola</name>
    <dbReference type="NCBI Taxonomy" id="291187"/>
    <lineage>
        <taxon>Bacteria</taxon>
        <taxon>Pseudomonadati</taxon>
        <taxon>Bacteroidota</taxon>
        <taxon>Flavobacteriia</taxon>
        <taxon>Flavobacteriales</taxon>
        <taxon>Flavobacteriaceae</taxon>
        <taxon>Bizionia</taxon>
    </lineage>
</organism>
<comment type="caution">
    <text evidence="2">The sequence shown here is derived from an EMBL/GenBank/DDBJ whole genome shotgun (WGS) entry which is preliminary data.</text>
</comment>
<evidence type="ECO:0000313" key="3">
    <source>
        <dbReference type="Proteomes" id="UP000324358"/>
    </source>
</evidence>
<accession>A0A5D0R017</accession>
<proteinExistence type="predicted"/>
<keyword evidence="1" id="KW-0732">Signal</keyword>
<sequence>MKTIIMKPILLVMFAVILVSCGKETSTTNDSLIGIEFQQFKEVNQLSHYIKVSDTTIYGDSFDSQFGILHLRDDANSLILFNKISRDSFGNGRHHKIVDTLVIPSVTQETFITIGYCEIDGNEDENIIALVDKADNLMIQHIQKAWQANTISEKIEPLKDLKGITCFNALFFD</sequence>
<evidence type="ECO:0000313" key="2">
    <source>
        <dbReference type="EMBL" id="TYB74837.1"/>
    </source>
</evidence>
<dbReference type="RefSeq" id="WP_148367206.1">
    <property type="nucleotide sequence ID" value="NZ_VSKL01000001.1"/>
</dbReference>
<dbReference type="PROSITE" id="PS51257">
    <property type="entry name" value="PROKAR_LIPOPROTEIN"/>
    <property type="match status" value="1"/>
</dbReference>
<name>A0A5D0R017_9FLAO</name>
<dbReference type="AlphaFoldDB" id="A0A5D0R017"/>
<evidence type="ECO:0000256" key="1">
    <source>
        <dbReference type="SAM" id="SignalP"/>
    </source>
</evidence>
<dbReference type="Proteomes" id="UP000324358">
    <property type="component" value="Unassembled WGS sequence"/>
</dbReference>
<protein>
    <submittedName>
        <fullName evidence="2">Uncharacterized protein</fullName>
    </submittedName>
</protein>
<dbReference type="OrthoDB" id="1439479at2"/>
<keyword evidence="3" id="KW-1185">Reference proteome</keyword>
<feature type="chain" id="PRO_5023119871" evidence="1">
    <location>
        <begin position="23"/>
        <end position="173"/>
    </location>
</feature>
<dbReference type="EMBL" id="VSKL01000001">
    <property type="protein sequence ID" value="TYB74837.1"/>
    <property type="molecule type" value="Genomic_DNA"/>
</dbReference>
<reference evidence="2 3" key="1">
    <citation type="submission" date="2019-08" db="EMBL/GenBank/DDBJ databases">
        <title>Genomes of Antarctic Bizionia species.</title>
        <authorList>
            <person name="Bowman J.P."/>
        </authorList>
    </citation>
    <scope>NUCLEOTIDE SEQUENCE [LARGE SCALE GENOMIC DNA]</scope>
    <source>
        <strain evidence="2 3">APA-1</strain>
    </source>
</reference>